<dbReference type="Pfam" id="PF07228">
    <property type="entry name" value="SpoIIE"/>
    <property type="match status" value="1"/>
</dbReference>
<keyword evidence="6 10" id="KW-0460">Magnesium</keyword>
<protein>
    <recommendedName>
        <fullName evidence="10">Protein phosphatase</fullName>
        <ecNumber evidence="10">3.1.3.16</ecNumber>
    </recommendedName>
</protein>
<evidence type="ECO:0000259" key="11">
    <source>
        <dbReference type="PROSITE" id="PS51746"/>
    </source>
</evidence>
<accession>A0AAD9IVN7</accession>
<evidence type="ECO:0000313" key="13">
    <source>
        <dbReference type="Proteomes" id="UP001208570"/>
    </source>
</evidence>
<dbReference type="InterPro" id="IPR039123">
    <property type="entry name" value="PPTC7"/>
</dbReference>
<comment type="cofactor">
    <cofactor evidence="2 10">
        <name>Mg(2+)</name>
        <dbReference type="ChEBI" id="CHEBI:18420"/>
    </cofactor>
</comment>
<evidence type="ECO:0000256" key="1">
    <source>
        <dbReference type="ARBA" id="ARBA00001936"/>
    </source>
</evidence>
<dbReference type="Gene3D" id="3.60.40.10">
    <property type="entry name" value="PPM-type phosphatase domain"/>
    <property type="match status" value="1"/>
</dbReference>
<dbReference type="EMBL" id="JAODUP010001035">
    <property type="protein sequence ID" value="KAK2141826.1"/>
    <property type="molecule type" value="Genomic_DNA"/>
</dbReference>
<dbReference type="FunFam" id="3.60.40.10:FF:000009">
    <property type="entry name" value="Blast:Protein phosphatase PTC7 homolog"/>
    <property type="match status" value="1"/>
</dbReference>
<evidence type="ECO:0000313" key="12">
    <source>
        <dbReference type="EMBL" id="KAK2141826.1"/>
    </source>
</evidence>
<evidence type="ECO:0000256" key="5">
    <source>
        <dbReference type="ARBA" id="ARBA00022801"/>
    </source>
</evidence>
<keyword evidence="5 10" id="KW-0378">Hydrolase</keyword>
<keyword evidence="13" id="KW-1185">Reference proteome</keyword>
<dbReference type="PANTHER" id="PTHR12320">
    <property type="entry name" value="PROTEIN PHOSPHATASE 2C"/>
    <property type="match status" value="1"/>
</dbReference>
<dbReference type="SMART" id="SM00332">
    <property type="entry name" value="PP2Cc"/>
    <property type="match status" value="1"/>
</dbReference>
<dbReference type="PANTHER" id="PTHR12320:SF1">
    <property type="entry name" value="PROTEIN PHOSPHATASE PTC7 HOMOLOG"/>
    <property type="match status" value="1"/>
</dbReference>
<evidence type="ECO:0000256" key="2">
    <source>
        <dbReference type="ARBA" id="ARBA00001946"/>
    </source>
</evidence>
<evidence type="ECO:0000256" key="9">
    <source>
        <dbReference type="ARBA" id="ARBA00048336"/>
    </source>
</evidence>
<dbReference type="SUPFAM" id="SSF81606">
    <property type="entry name" value="PP2C-like"/>
    <property type="match status" value="1"/>
</dbReference>
<evidence type="ECO:0000256" key="8">
    <source>
        <dbReference type="ARBA" id="ARBA00023211"/>
    </source>
</evidence>
<evidence type="ECO:0000256" key="4">
    <source>
        <dbReference type="ARBA" id="ARBA00022723"/>
    </source>
</evidence>
<evidence type="ECO:0000256" key="6">
    <source>
        <dbReference type="ARBA" id="ARBA00022842"/>
    </source>
</evidence>
<comment type="catalytic activity">
    <reaction evidence="10">
        <text>O-phospho-L-seryl-[protein] + H2O = L-seryl-[protein] + phosphate</text>
        <dbReference type="Rhea" id="RHEA:20629"/>
        <dbReference type="Rhea" id="RHEA-COMP:9863"/>
        <dbReference type="Rhea" id="RHEA-COMP:11604"/>
        <dbReference type="ChEBI" id="CHEBI:15377"/>
        <dbReference type="ChEBI" id="CHEBI:29999"/>
        <dbReference type="ChEBI" id="CHEBI:43474"/>
        <dbReference type="ChEBI" id="CHEBI:83421"/>
        <dbReference type="EC" id="3.1.3.16"/>
    </reaction>
</comment>
<keyword evidence="8 10" id="KW-0464">Manganese</keyword>
<dbReference type="GO" id="GO:0005739">
    <property type="term" value="C:mitochondrion"/>
    <property type="evidence" value="ECO:0007669"/>
    <property type="project" value="TreeGrafter"/>
</dbReference>
<dbReference type="AlphaFoldDB" id="A0AAD9IVN7"/>
<evidence type="ECO:0000256" key="3">
    <source>
        <dbReference type="ARBA" id="ARBA00006702"/>
    </source>
</evidence>
<dbReference type="GO" id="GO:0046872">
    <property type="term" value="F:metal ion binding"/>
    <property type="evidence" value="ECO:0007669"/>
    <property type="project" value="UniProtKB-UniRule"/>
</dbReference>
<comment type="catalytic activity">
    <reaction evidence="9 10">
        <text>O-phospho-L-threonyl-[protein] + H2O = L-threonyl-[protein] + phosphate</text>
        <dbReference type="Rhea" id="RHEA:47004"/>
        <dbReference type="Rhea" id="RHEA-COMP:11060"/>
        <dbReference type="Rhea" id="RHEA-COMP:11605"/>
        <dbReference type="ChEBI" id="CHEBI:15377"/>
        <dbReference type="ChEBI" id="CHEBI:30013"/>
        <dbReference type="ChEBI" id="CHEBI:43474"/>
        <dbReference type="ChEBI" id="CHEBI:61977"/>
        <dbReference type="EC" id="3.1.3.16"/>
    </reaction>
</comment>
<comment type="similarity">
    <text evidence="3 10">Belongs to the PP2C family.</text>
</comment>
<evidence type="ECO:0000256" key="7">
    <source>
        <dbReference type="ARBA" id="ARBA00022912"/>
    </source>
</evidence>
<dbReference type="GO" id="GO:0004722">
    <property type="term" value="F:protein serine/threonine phosphatase activity"/>
    <property type="evidence" value="ECO:0007669"/>
    <property type="project" value="UniProtKB-EC"/>
</dbReference>
<gene>
    <name evidence="12" type="ORF">LSH36_1035g01101</name>
</gene>
<reference evidence="12" key="1">
    <citation type="journal article" date="2023" name="Mol. Biol. Evol.">
        <title>Third-Generation Sequencing Reveals the Adaptive Role of the Epigenome in Three Deep-Sea Polychaetes.</title>
        <authorList>
            <person name="Perez M."/>
            <person name="Aroh O."/>
            <person name="Sun Y."/>
            <person name="Lan Y."/>
            <person name="Juniper S.K."/>
            <person name="Young C.R."/>
            <person name="Angers B."/>
            <person name="Qian P.Y."/>
        </authorList>
    </citation>
    <scope>NUCLEOTIDE SEQUENCE</scope>
    <source>
        <strain evidence="12">P08H-3</strain>
    </source>
</reference>
<dbReference type="InterPro" id="IPR001932">
    <property type="entry name" value="PPM-type_phosphatase-like_dom"/>
</dbReference>
<name>A0AAD9IVN7_9ANNE</name>
<comment type="caution">
    <text evidence="12">The sequence shown here is derived from an EMBL/GenBank/DDBJ whole genome shotgun (WGS) entry which is preliminary data.</text>
</comment>
<dbReference type="Proteomes" id="UP001208570">
    <property type="component" value="Unassembled WGS sequence"/>
</dbReference>
<sequence length="318" mass="34885">MQAVLLCGRVVARALASGINAELQLSSNNNSSCAQSRLRSLRFVTASSGLSKSFSPARIQTKWLYGDDAYFIAAHVVGDVIAKSSNLTNIERPEGIHSSVQSGVADGVGGWRDYGVDPSKFPKYLMSTCEQLVHTGTFTPQEPTQILIHSYNEIQEKKEPLIGSCTACLVALHREEKTVYTSNLGDSGYMHIRRGVILHRSEEQQHYFNTPFQLAMVPTTMEGMVLSDRPEAAMEASFDVQAGDIILVGTDGLFDNMNEETILQHISKLKDSKFESIQKIANAIAHHAHQLAFDPDYMSPFAVSAAENGFSLKGQFVP</sequence>
<dbReference type="InterPro" id="IPR036457">
    <property type="entry name" value="PPM-type-like_dom_sf"/>
</dbReference>
<organism evidence="12 13">
    <name type="scientific">Paralvinella palmiformis</name>
    <dbReference type="NCBI Taxonomy" id="53620"/>
    <lineage>
        <taxon>Eukaryota</taxon>
        <taxon>Metazoa</taxon>
        <taxon>Spiralia</taxon>
        <taxon>Lophotrochozoa</taxon>
        <taxon>Annelida</taxon>
        <taxon>Polychaeta</taxon>
        <taxon>Sedentaria</taxon>
        <taxon>Canalipalpata</taxon>
        <taxon>Terebellida</taxon>
        <taxon>Terebelliformia</taxon>
        <taxon>Alvinellidae</taxon>
        <taxon>Paralvinella</taxon>
    </lineage>
</organism>
<dbReference type="PROSITE" id="PS51746">
    <property type="entry name" value="PPM_2"/>
    <property type="match status" value="1"/>
</dbReference>
<feature type="domain" description="PPM-type phosphatase" evidence="11">
    <location>
        <begin position="80"/>
        <end position="305"/>
    </location>
</feature>
<dbReference type="EC" id="3.1.3.16" evidence="10"/>
<comment type="cofactor">
    <cofactor evidence="1 10">
        <name>Mn(2+)</name>
        <dbReference type="ChEBI" id="CHEBI:29035"/>
    </cofactor>
</comment>
<keyword evidence="4 10" id="KW-0479">Metal-binding</keyword>
<keyword evidence="7 10" id="KW-0904">Protein phosphatase</keyword>
<evidence type="ECO:0000256" key="10">
    <source>
        <dbReference type="RuleBase" id="RU366020"/>
    </source>
</evidence>
<proteinExistence type="inferred from homology"/>